<evidence type="ECO:0000256" key="1">
    <source>
        <dbReference type="SAM" id="MobiDB-lite"/>
    </source>
</evidence>
<evidence type="ECO:0000313" key="4">
    <source>
        <dbReference type="Proteomes" id="UP000827092"/>
    </source>
</evidence>
<proteinExistence type="predicted"/>
<keyword evidence="4" id="KW-1185">Reference proteome</keyword>
<gene>
    <name evidence="3" type="ORF">JTE90_021238</name>
</gene>
<organism evidence="3 4">
    <name type="scientific">Oedothorax gibbosus</name>
    <dbReference type="NCBI Taxonomy" id="931172"/>
    <lineage>
        <taxon>Eukaryota</taxon>
        <taxon>Metazoa</taxon>
        <taxon>Ecdysozoa</taxon>
        <taxon>Arthropoda</taxon>
        <taxon>Chelicerata</taxon>
        <taxon>Arachnida</taxon>
        <taxon>Araneae</taxon>
        <taxon>Araneomorphae</taxon>
        <taxon>Entelegynae</taxon>
        <taxon>Araneoidea</taxon>
        <taxon>Linyphiidae</taxon>
        <taxon>Erigoninae</taxon>
        <taxon>Oedothorax</taxon>
    </lineage>
</organism>
<protein>
    <submittedName>
        <fullName evidence="3">Uncharacterized protein</fullName>
    </submittedName>
</protein>
<feature type="compositionally biased region" description="Polar residues" evidence="1">
    <location>
        <begin position="1"/>
        <end position="20"/>
    </location>
</feature>
<feature type="transmembrane region" description="Helical" evidence="2">
    <location>
        <begin position="173"/>
        <end position="195"/>
    </location>
</feature>
<evidence type="ECO:0000313" key="3">
    <source>
        <dbReference type="EMBL" id="KAG8188217.1"/>
    </source>
</evidence>
<dbReference type="Proteomes" id="UP000827092">
    <property type="component" value="Unassembled WGS sequence"/>
</dbReference>
<keyword evidence="2" id="KW-0812">Transmembrane</keyword>
<name>A0AAV6UV51_9ARAC</name>
<keyword evidence="2" id="KW-0472">Membrane</keyword>
<feature type="transmembrane region" description="Helical" evidence="2">
    <location>
        <begin position="40"/>
        <end position="61"/>
    </location>
</feature>
<evidence type="ECO:0000256" key="2">
    <source>
        <dbReference type="SAM" id="Phobius"/>
    </source>
</evidence>
<accession>A0AAV6UV51</accession>
<feature type="transmembrane region" description="Helical" evidence="2">
    <location>
        <begin position="143"/>
        <end position="167"/>
    </location>
</feature>
<reference evidence="3 4" key="1">
    <citation type="journal article" date="2022" name="Nat. Ecol. Evol.">
        <title>A masculinizing supergene underlies an exaggerated male reproductive morph in a spider.</title>
        <authorList>
            <person name="Hendrickx F."/>
            <person name="De Corte Z."/>
            <person name="Sonet G."/>
            <person name="Van Belleghem S.M."/>
            <person name="Kostlbacher S."/>
            <person name="Vangestel C."/>
        </authorList>
    </citation>
    <scope>NUCLEOTIDE SEQUENCE [LARGE SCALE GENOMIC DNA]</scope>
    <source>
        <strain evidence="3">W744_W776</strain>
    </source>
</reference>
<feature type="region of interest" description="Disordered" evidence="1">
    <location>
        <begin position="1"/>
        <end position="26"/>
    </location>
</feature>
<sequence length="282" mass="31766">MRCSIAQSEVSTNTASTRHSPGTARWTRNHSDIRMNVKQWAFFFVFLLSGEYMLTMAVAVARHKRSYPPQQCRPSRRLVEVFDQCLERVRTQVEDPVTLEDTSTDGVQLRGGTATNIRNFRRVKPVTCQCLSDRIRIFLEISFLDVTVTFLVTLLDGVLGGLLGNLGSQLARLLGNVVNLVVNLVALEITLTIAVDQRFLPGSRCRVTSYRVTRISEIKVLGLDLTPLVTGLLGDLLTPVFDALVRNLLERQLRVIITREIQKITLTDDMHNCRQPQPGIVY</sequence>
<keyword evidence="2" id="KW-1133">Transmembrane helix</keyword>
<dbReference type="EMBL" id="JAFNEN010000246">
    <property type="protein sequence ID" value="KAG8188217.1"/>
    <property type="molecule type" value="Genomic_DNA"/>
</dbReference>
<comment type="caution">
    <text evidence="3">The sequence shown here is derived from an EMBL/GenBank/DDBJ whole genome shotgun (WGS) entry which is preliminary data.</text>
</comment>
<dbReference type="AlphaFoldDB" id="A0AAV6UV51"/>